<protein>
    <submittedName>
        <fullName evidence="1">Uncharacterized protein</fullName>
    </submittedName>
</protein>
<dbReference type="Proteomes" id="UP000068137">
    <property type="component" value="Chromosome"/>
</dbReference>
<gene>
    <name evidence="1" type="ORF">AL705_04155</name>
</gene>
<name>A0A0M4MXL7_9ACTN</name>
<dbReference type="AlphaFoldDB" id="A0A0M4MXL7"/>
<reference evidence="1 2" key="1">
    <citation type="journal article" date="2015" name="Genome Announc.">
        <title>Complete Genome Sequences for Two Strains of a Novel Fastidious, Partially Acid-Fast, Gram-Positive Corynebacterineae Bacterium, Derived from Human Clinical Samples.</title>
        <authorList>
            <person name="Nicholson A.C."/>
            <person name="Bell M."/>
            <person name="Humrighouse B.W."/>
            <person name="McQuiston J.R."/>
        </authorList>
    </citation>
    <scope>NUCLEOTIDE SEQUENCE [LARGE SCALE GENOMIC DNA]</scope>
    <source>
        <strain evidence="1 2">X1698</strain>
    </source>
</reference>
<sequence>MVCCVSWEAFPCCASCPATARASTGLSRPVSAFPWHRDLPVPINESSTPSTTMPWDFRSCRYSLSWAVRIIVEGSG</sequence>
<organism evidence="1 2">
    <name type="scientific">Lawsonella clevelandensis</name>
    <dbReference type="NCBI Taxonomy" id="1528099"/>
    <lineage>
        <taxon>Bacteria</taxon>
        <taxon>Bacillati</taxon>
        <taxon>Actinomycetota</taxon>
        <taxon>Actinomycetes</taxon>
        <taxon>Mycobacteriales</taxon>
        <taxon>Lawsonellaceae</taxon>
        <taxon>Lawsonella</taxon>
    </lineage>
</organism>
<evidence type="ECO:0000313" key="2">
    <source>
        <dbReference type="Proteomes" id="UP000068137"/>
    </source>
</evidence>
<dbReference type="EMBL" id="CP012390">
    <property type="protein sequence ID" value="ALE18968.1"/>
    <property type="molecule type" value="Genomic_DNA"/>
</dbReference>
<accession>A0A0M4MXL7</accession>
<proteinExistence type="predicted"/>
<evidence type="ECO:0000313" key="1">
    <source>
        <dbReference type="EMBL" id="ALE18968.1"/>
    </source>
</evidence>
<dbReference type="KEGG" id="cbq:AL705_04155"/>